<dbReference type="KEGG" id="cgob:115005009"/>
<feature type="compositionally biased region" description="Low complexity" evidence="1">
    <location>
        <begin position="223"/>
        <end position="244"/>
    </location>
</feature>
<feature type="transmembrane region" description="Helical" evidence="2">
    <location>
        <begin position="37"/>
        <end position="54"/>
    </location>
</feature>
<evidence type="ECO:0000313" key="3">
    <source>
        <dbReference type="Proteomes" id="UP000504630"/>
    </source>
</evidence>
<protein>
    <submittedName>
        <fullName evidence="4">Uncharacterized protein LOC115005009</fullName>
    </submittedName>
</protein>
<dbReference type="GeneID" id="115005009"/>
<feature type="compositionally biased region" description="Low complexity" evidence="1">
    <location>
        <begin position="159"/>
        <end position="183"/>
    </location>
</feature>
<dbReference type="OrthoDB" id="8953573at2759"/>
<keyword evidence="2" id="KW-1133">Transmembrane helix</keyword>
<gene>
    <name evidence="4" type="primary">LOC115005009</name>
</gene>
<feature type="region of interest" description="Disordered" evidence="1">
    <location>
        <begin position="145"/>
        <end position="244"/>
    </location>
</feature>
<feature type="region of interest" description="Disordered" evidence="1">
    <location>
        <begin position="375"/>
        <end position="405"/>
    </location>
</feature>
<dbReference type="AlphaFoldDB" id="A0A6J2P9C3"/>
<name>A0A6J2P9C3_COTGO</name>
<organism evidence="3 4">
    <name type="scientific">Cottoperca gobio</name>
    <name type="common">Frogmouth</name>
    <name type="synonym">Aphritis gobio</name>
    <dbReference type="NCBI Taxonomy" id="56716"/>
    <lineage>
        <taxon>Eukaryota</taxon>
        <taxon>Metazoa</taxon>
        <taxon>Chordata</taxon>
        <taxon>Craniata</taxon>
        <taxon>Vertebrata</taxon>
        <taxon>Euteleostomi</taxon>
        <taxon>Actinopterygii</taxon>
        <taxon>Neopterygii</taxon>
        <taxon>Teleostei</taxon>
        <taxon>Neoteleostei</taxon>
        <taxon>Acanthomorphata</taxon>
        <taxon>Eupercaria</taxon>
        <taxon>Perciformes</taxon>
        <taxon>Notothenioidei</taxon>
        <taxon>Bovichtidae</taxon>
        <taxon>Cottoperca</taxon>
    </lineage>
</organism>
<dbReference type="RefSeq" id="XP_029282643.1">
    <property type="nucleotide sequence ID" value="XM_029426783.1"/>
</dbReference>
<dbReference type="InParanoid" id="A0A6J2P9C3"/>
<keyword evidence="3" id="KW-1185">Reference proteome</keyword>
<proteinExistence type="predicted"/>
<keyword evidence="2" id="KW-0472">Membrane</keyword>
<feature type="region of interest" description="Disordered" evidence="1">
    <location>
        <begin position="98"/>
        <end position="117"/>
    </location>
</feature>
<feature type="compositionally biased region" description="Low complexity" evidence="1">
    <location>
        <begin position="204"/>
        <end position="213"/>
    </location>
</feature>
<evidence type="ECO:0000313" key="4">
    <source>
        <dbReference type="RefSeq" id="XP_029282643.1"/>
    </source>
</evidence>
<dbReference type="Proteomes" id="UP000504630">
    <property type="component" value="Chromosome 3"/>
</dbReference>
<accession>A0A6J2P9C3</accession>
<feature type="compositionally biased region" description="Polar residues" evidence="1">
    <location>
        <begin position="98"/>
        <end position="108"/>
    </location>
</feature>
<feature type="compositionally biased region" description="Basic and acidic residues" evidence="1">
    <location>
        <begin position="375"/>
        <end position="389"/>
    </location>
</feature>
<reference evidence="4" key="1">
    <citation type="submission" date="2025-08" db="UniProtKB">
        <authorList>
            <consortium name="RefSeq"/>
        </authorList>
    </citation>
    <scope>IDENTIFICATION</scope>
</reference>
<evidence type="ECO:0000256" key="1">
    <source>
        <dbReference type="SAM" id="MobiDB-lite"/>
    </source>
</evidence>
<feature type="transmembrane region" description="Helical" evidence="2">
    <location>
        <begin position="322"/>
        <end position="343"/>
    </location>
</feature>
<evidence type="ECO:0000256" key="2">
    <source>
        <dbReference type="SAM" id="Phobius"/>
    </source>
</evidence>
<keyword evidence="2" id="KW-0812">Transmembrane</keyword>
<sequence length="405" mass="43525">MIRELLTSSVCQIVPTRSQSTQAMAPSQVSGMKMRNLLFGVILGLLAVVYSTPVNTVTQISAIAEDEIIREAVTDGFLVENFFLPSLTTESSKINTTIQATQQSTSNSKESDMTEDSAMGVTNYKSTTSGSLDLATTTLSVSHAHSSTSTVLPLRDTNSDSTTTQSPQSSFSSSSVPNEVESSITPDHISLSQTTNHPVFSFDSLSTQSSESGSGDREMFGPSSSTIPSMTTSSNTKTSSESSTFTTAFITQKAPGMFGGSEGSGFDELSGSGMETLLVPTTTTMAKKLRKLDLESFNPVQQLVEQPATAGQLNKGHHTPGWIIIVGFIVGLAALVMLFVAIATRDKWNGPSQSSQLETKTNFLNQQREVEMETFLHKDKPRENGKAEEYTVIPLDELPEKHSSQ</sequence>